<evidence type="ECO:0000313" key="4">
    <source>
        <dbReference type="Proteomes" id="UP000625631"/>
    </source>
</evidence>
<sequence length="417" mass="46808">MKFFLLLLFLGFFSNAWALQPEPVVQLQVRVLPETHAFTCRYTLTVPADDTATTLALHLDRRFRIERVQAPRARQQRVARVYYPFFADTVQCVQVRYAARSHHARRITLTYSGVLTEKFFTEQVMELSGHTGWLPFRPRREYEPVRYALDVRTPPGYQVLSTTAPHQHGPGRWTFRGRTSAIEITALVGPHFAQAQARARPLVGVAKAGPALARADSVLLRQAAGIIGFYNRTIGRQDSIKGFTVFLPGTNRDAFGLLANATVITYSEFNTADRGDLLILAHEISHKWWGYGSVHDENDWLNEAFATYSSLLYLQARGDTAGYRAELAKRAATIAGTPPLLGFDRTKYDYPMYRRVIYNKGTMILAALHARLGTTRFVEVLAATAARQVSTTTAFLDVVAQTAGPDARAWLLAELQR</sequence>
<feature type="domain" description="Peptidase M1 membrane alanine aminopeptidase" evidence="2">
    <location>
        <begin position="278"/>
        <end position="383"/>
    </location>
</feature>
<dbReference type="InterPro" id="IPR014782">
    <property type="entry name" value="Peptidase_M1_dom"/>
</dbReference>
<comment type="caution">
    <text evidence="3">The sequence shown here is derived from an EMBL/GenBank/DDBJ whole genome shotgun (WGS) entry which is preliminary data.</text>
</comment>
<dbReference type="InterPro" id="IPR027268">
    <property type="entry name" value="Peptidase_M4/M1_CTD_sf"/>
</dbReference>
<dbReference type="Pfam" id="PF01433">
    <property type="entry name" value="Peptidase_M1"/>
    <property type="match status" value="1"/>
</dbReference>
<dbReference type="EMBL" id="JAEDAE010000003">
    <property type="protein sequence ID" value="MBH8558261.1"/>
    <property type="molecule type" value="Genomic_DNA"/>
</dbReference>
<keyword evidence="1" id="KW-0732">Signal</keyword>
<reference evidence="3 4" key="1">
    <citation type="submission" date="2020-12" db="EMBL/GenBank/DDBJ databases">
        <title>Hymenobacter sp.</title>
        <authorList>
            <person name="Kim M.K."/>
        </authorList>
    </citation>
    <scope>NUCLEOTIDE SEQUENCE [LARGE SCALE GENOMIC DNA]</scope>
    <source>
        <strain evidence="3 4">BT442</strain>
    </source>
</reference>
<dbReference type="Gene3D" id="1.10.390.10">
    <property type="entry name" value="Neutral Protease Domain 2"/>
    <property type="match status" value="1"/>
</dbReference>
<name>A0ABS0Q6H0_9BACT</name>
<gene>
    <name evidence="3" type="ORF">I7X13_09400</name>
</gene>
<proteinExistence type="predicted"/>
<evidence type="ECO:0000259" key="2">
    <source>
        <dbReference type="Pfam" id="PF01433"/>
    </source>
</evidence>
<dbReference type="SUPFAM" id="SSF55486">
    <property type="entry name" value="Metalloproteases ('zincins'), catalytic domain"/>
    <property type="match status" value="1"/>
</dbReference>
<feature type="chain" id="PRO_5045087021" description="Peptidase M1 membrane alanine aminopeptidase domain-containing protein" evidence="1">
    <location>
        <begin position="19"/>
        <end position="417"/>
    </location>
</feature>
<keyword evidence="4" id="KW-1185">Reference proteome</keyword>
<evidence type="ECO:0000256" key="1">
    <source>
        <dbReference type="SAM" id="SignalP"/>
    </source>
</evidence>
<organism evidence="3 4">
    <name type="scientific">Hymenobacter negativus</name>
    <dbReference type="NCBI Taxonomy" id="2795026"/>
    <lineage>
        <taxon>Bacteria</taxon>
        <taxon>Pseudomonadati</taxon>
        <taxon>Bacteroidota</taxon>
        <taxon>Cytophagia</taxon>
        <taxon>Cytophagales</taxon>
        <taxon>Hymenobacteraceae</taxon>
        <taxon>Hymenobacter</taxon>
    </lineage>
</organism>
<protein>
    <recommendedName>
        <fullName evidence="2">Peptidase M1 membrane alanine aminopeptidase domain-containing protein</fullName>
    </recommendedName>
</protein>
<dbReference type="Proteomes" id="UP000625631">
    <property type="component" value="Unassembled WGS sequence"/>
</dbReference>
<evidence type="ECO:0000313" key="3">
    <source>
        <dbReference type="EMBL" id="MBH8558261.1"/>
    </source>
</evidence>
<accession>A0ABS0Q6H0</accession>
<feature type="signal peptide" evidence="1">
    <location>
        <begin position="1"/>
        <end position="18"/>
    </location>
</feature>
<dbReference type="RefSeq" id="WP_198075282.1">
    <property type="nucleotide sequence ID" value="NZ_JAEDAE010000003.1"/>
</dbReference>